<feature type="transmembrane region" description="Helical" evidence="2">
    <location>
        <begin position="210"/>
        <end position="230"/>
    </location>
</feature>
<gene>
    <name evidence="3" type="ORF">IHV25_08700</name>
</gene>
<name>A0A8J7CRN2_9PROT</name>
<dbReference type="AlphaFoldDB" id="A0A8J7CRN2"/>
<dbReference type="PANTHER" id="PTHR38434">
    <property type="entry name" value="BLL2549 PROTEIN"/>
    <property type="match status" value="1"/>
</dbReference>
<organism evidence="3 4">
    <name type="scientific">Phaeovibrio sulfidiphilus</name>
    <dbReference type="NCBI Taxonomy" id="1220600"/>
    <lineage>
        <taxon>Bacteria</taxon>
        <taxon>Pseudomonadati</taxon>
        <taxon>Pseudomonadota</taxon>
        <taxon>Alphaproteobacteria</taxon>
        <taxon>Rhodospirillales</taxon>
        <taxon>Rhodospirillaceae</taxon>
        <taxon>Phaeovibrio</taxon>
    </lineage>
</organism>
<feature type="transmembrane region" description="Helical" evidence="2">
    <location>
        <begin position="553"/>
        <end position="571"/>
    </location>
</feature>
<feature type="transmembrane region" description="Helical" evidence="2">
    <location>
        <begin position="812"/>
        <end position="834"/>
    </location>
</feature>
<feature type="region of interest" description="Disordered" evidence="1">
    <location>
        <begin position="1103"/>
        <end position="1141"/>
    </location>
</feature>
<feature type="transmembrane region" description="Helical" evidence="2">
    <location>
        <begin position="339"/>
        <end position="357"/>
    </location>
</feature>
<feature type="transmembrane region" description="Helical" evidence="2">
    <location>
        <begin position="912"/>
        <end position="934"/>
    </location>
</feature>
<dbReference type="Proteomes" id="UP000631034">
    <property type="component" value="Unassembled WGS sequence"/>
</dbReference>
<feature type="transmembrane region" description="Helical" evidence="2">
    <location>
        <begin position="182"/>
        <end position="204"/>
    </location>
</feature>
<evidence type="ECO:0000313" key="4">
    <source>
        <dbReference type="Proteomes" id="UP000631034"/>
    </source>
</evidence>
<feature type="compositionally biased region" description="Pro residues" evidence="1">
    <location>
        <begin position="1124"/>
        <end position="1141"/>
    </location>
</feature>
<evidence type="ECO:0000256" key="2">
    <source>
        <dbReference type="SAM" id="Phobius"/>
    </source>
</evidence>
<reference evidence="3" key="1">
    <citation type="submission" date="2020-10" db="EMBL/GenBank/DDBJ databases">
        <title>Genome sequence of the unusual species of purple photosynthetic bacteria, Phaeovibrio sulfidiphilus DSM 23193, type strain.</title>
        <authorList>
            <person name="Kyndt J.A."/>
            <person name="Meyer T.E."/>
        </authorList>
    </citation>
    <scope>NUCLEOTIDE SEQUENCE</scope>
    <source>
        <strain evidence="3">DSM 23193</strain>
    </source>
</reference>
<feature type="transmembrane region" description="Helical" evidence="2">
    <location>
        <begin position="470"/>
        <end position="490"/>
    </location>
</feature>
<evidence type="ECO:0000256" key="1">
    <source>
        <dbReference type="SAM" id="MobiDB-lite"/>
    </source>
</evidence>
<feature type="transmembrane region" description="Helical" evidence="2">
    <location>
        <begin position="263"/>
        <end position="283"/>
    </location>
</feature>
<feature type="transmembrane region" description="Helical" evidence="2">
    <location>
        <begin position="846"/>
        <end position="867"/>
    </location>
</feature>
<keyword evidence="2" id="KW-0812">Transmembrane</keyword>
<feature type="transmembrane region" description="Helical" evidence="2">
    <location>
        <begin position="28"/>
        <end position="46"/>
    </location>
</feature>
<feature type="region of interest" description="Disordered" evidence="1">
    <location>
        <begin position="72"/>
        <end position="119"/>
    </location>
</feature>
<feature type="transmembrane region" description="Helical" evidence="2">
    <location>
        <begin position="954"/>
        <end position="974"/>
    </location>
</feature>
<feature type="transmembrane region" description="Helical" evidence="2">
    <location>
        <begin position="1081"/>
        <end position="1098"/>
    </location>
</feature>
<dbReference type="PANTHER" id="PTHR38434:SF1">
    <property type="entry name" value="BLL2549 PROTEIN"/>
    <property type="match status" value="1"/>
</dbReference>
<dbReference type="RefSeq" id="WP_192534725.1">
    <property type="nucleotide sequence ID" value="NZ_JACZHT010000006.1"/>
</dbReference>
<dbReference type="InterPro" id="IPR019286">
    <property type="entry name" value="DUF2339_TM"/>
</dbReference>
<feature type="transmembrane region" description="Helical" evidence="2">
    <location>
        <begin position="778"/>
        <end position="800"/>
    </location>
</feature>
<feature type="transmembrane region" description="Helical" evidence="2">
    <location>
        <begin position="313"/>
        <end position="332"/>
    </location>
</feature>
<feature type="transmembrane region" description="Helical" evidence="2">
    <location>
        <begin position="879"/>
        <end position="900"/>
    </location>
</feature>
<feature type="transmembrane region" description="Helical" evidence="2">
    <location>
        <begin position="666"/>
        <end position="689"/>
    </location>
</feature>
<feature type="transmembrane region" description="Helical" evidence="2">
    <location>
        <begin position="1018"/>
        <end position="1040"/>
    </location>
</feature>
<evidence type="ECO:0000313" key="3">
    <source>
        <dbReference type="EMBL" id="MBE1237725.1"/>
    </source>
</evidence>
<feature type="transmembrane region" description="Helical" evidence="2">
    <location>
        <begin position="290"/>
        <end position="307"/>
    </location>
</feature>
<sequence>MQWTFTLALGLVALYTLAFGIGEWEYAIPVVIAFSGLAVDVVLSLIRMTRAQNELMSRLAALQDRLDHLMASQSGNRGDDRPPSPMVTGNPATGTRGPGPRLPQTLAASAPPPDDLRNRTPAAVASEDLAAPPEDPITLRQSARPEAMTEQPLADSSFPPPGGLAARLLAAARRWLLGGNTLLRLGMLVLFLGLAFFLSYAAQYVQTPVWVRYAGVMALGLGLAVFGWFLRTRRPAYALGVQGLGIAVLYLSTFAALRLHELVPADTAFVVLVLLTVASAMLAVLQNSRAVALAATLGGFAAPVLTSSGEGSVLALFSYYAILNAGVFAVSWFRAWRSLNLAGFGATFGIGTLWGLTSYTPELFATAEFFLVLFFLQYLTIGFLYARRRLNEQPLPPLPPGASFLEHLRRGAAGGDPVDGALLFGPPLAGFALQWTLVQPFEYGPAASAIALGALYGLLAVAVPRVWRPVPAMLLEICAALGVVFASLAVPLALGATWTSALWGVEAAGVYWVGLRQHRPVARAFALLLLAGALVSHLASLRMVPGAVPVLEGNAFGAVLLAGAFALTSWNLRNSRGVRLMPVETRGVSGAAILALALAALAPLMLWGVGATIVSWAGTGVLAALAARSLPSKPLLYGALALQGLAGLVCLLWLDVLPAPFTGPSAFPAPGVMPCAALFAAALAIAWFARGTHTAPGSGHATGGAPSPASEDTLSPKGLAFLGWGLLWAFLALVVEANGLLPPGWRIHGIVLGYALVMGGLALLAARARWNELGAVSLSALPVAFVLFLCVLGLDAVFLIPVPRPEALAPQVYQPFAFGGWVAWPAVFALNLVLLVRFRAHLPAGLVTGGHVLGAWLLVLVPAFGLRELLMDLPDDASAWRWLGWGLAPTLYLAAVARFGTRLPPFSLNPRAWGVTAAVPVAGALALWFGLAVLFSDGAAAPLPYIPLLNPLEIAAALAATTLLYWLVHLGPTFGVDFAERNRVALVRTTGGAALVFVSCAVFRAVHHLSGIPFELAALAGSMTTQAALSIVWTLVALGLMIGGHLGARRPAWIAGAGLLGLVIAKLFLVDLGGTNSLERIVSFLGVGVMMLVVGYFAPLPPRTSAESDGDDGPRSPDADPSAAQPPPPTEAMPQPPTEAP</sequence>
<dbReference type="EMBL" id="JACZHT010000006">
    <property type="protein sequence ID" value="MBE1237725.1"/>
    <property type="molecule type" value="Genomic_DNA"/>
</dbReference>
<accession>A0A8J7CRN2</accession>
<feature type="transmembrane region" description="Helical" evidence="2">
    <location>
        <begin position="363"/>
        <end position="386"/>
    </location>
</feature>
<feature type="transmembrane region" description="Helical" evidence="2">
    <location>
        <begin position="1052"/>
        <end position="1069"/>
    </location>
</feature>
<keyword evidence="2" id="KW-1133">Transmembrane helix</keyword>
<feature type="transmembrane region" description="Helical" evidence="2">
    <location>
        <begin position="747"/>
        <end position="766"/>
    </location>
</feature>
<protein>
    <submittedName>
        <fullName evidence="3">DUF2339 domain-containing protein</fullName>
    </submittedName>
</protein>
<keyword evidence="4" id="KW-1185">Reference proteome</keyword>
<feature type="transmembrane region" description="Helical" evidence="2">
    <location>
        <begin position="719"/>
        <end position="741"/>
    </location>
</feature>
<feature type="transmembrane region" description="Helical" evidence="2">
    <location>
        <begin position="607"/>
        <end position="627"/>
    </location>
</feature>
<feature type="transmembrane region" description="Helical" evidence="2">
    <location>
        <begin position="237"/>
        <end position="257"/>
    </location>
</feature>
<feature type="transmembrane region" description="Helical" evidence="2">
    <location>
        <begin position="583"/>
        <end position="601"/>
    </location>
</feature>
<dbReference type="Pfam" id="PF10101">
    <property type="entry name" value="DUF2339"/>
    <property type="match status" value="1"/>
</dbReference>
<feature type="transmembrane region" description="Helical" evidence="2">
    <location>
        <begin position="521"/>
        <end position="541"/>
    </location>
</feature>
<feature type="transmembrane region" description="Helical" evidence="2">
    <location>
        <begin position="634"/>
        <end position="654"/>
    </location>
</feature>
<comment type="caution">
    <text evidence="3">The sequence shown here is derived from an EMBL/GenBank/DDBJ whole genome shotgun (WGS) entry which is preliminary data.</text>
</comment>
<feature type="transmembrane region" description="Helical" evidence="2">
    <location>
        <begin position="443"/>
        <end position="463"/>
    </location>
</feature>
<feature type="transmembrane region" description="Helical" evidence="2">
    <location>
        <begin position="986"/>
        <end position="1006"/>
    </location>
</feature>
<keyword evidence="2" id="KW-0472">Membrane</keyword>
<proteinExistence type="predicted"/>